<dbReference type="EMBL" id="JAFKCU010000003">
    <property type="protein sequence ID" value="MBN7816983.1"/>
    <property type="molecule type" value="Genomic_DNA"/>
</dbReference>
<accession>A0ABS3CIQ8</accession>
<reference evidence="1 2" key="1">
    <citation type="submission" date="2021-03" db="EMBL/GenBank/DDBJ databases">
        <title>novel species isolated from a fishpond in China.</title>
        <authorList>
            <person name="Lu H."/>
            <person name="Cai Z."/>
        </authorList>
    </citation>
    <scope>NUCLEOTIDE SEQUENCE [LARGE SCALE GENOMIC DNA]</scope>
    <source>
        <strain evidence="1 2">YJ13C</strain>
    </source>
</reference>
<comment type="caution">
    <text evidence="1">The sequence shown here is derived from an EMBL/GenBank/DDBJ whole genome shotgun (WGS) entry which is preliminary data.</text>
</comment>
<evidence type="ECO:0000313" key="1">
    <source>
        <dbReference type="EMBL" id="MBN7816983.1"/>
    </source>
</evidence>
<dbReference type="Proteomes" id="UP000664480">
    <property type="component" value="Unassembled WGS sequence"/>
</dbReference>
<gene>
    <name evidence="1" type="ORF">J0A69_16175</name>
</gene>
<sequence>MRDLIKESILELKNSKGFIYVTEEGKQISLEEAAAKKISITPVHPKDEVLKKLENAGLFLTDTKFLNDLNELISILSFKKVSPNVSKRKHFTPNEKSKILEEWKKVEALGKSNKSAFAEEIGVGYQTFLNWLKN</sequence>
<name>A0ABS3CIQ8_9BACT</name>
<proteinExistence type="predicted"/>
<protein>
    <recommendedName>
        <fullName evidence="3">Homeodomain-like domain-containing protein</fullName>
    </recommendedName>
</protein>
<organism evidence="1 2">
    <name type="scientific">Algoriphagus pacificus</name>
    <dbReference type="NCBI Taxonomy" id="2811234"/>
    <lineage>
        <taxon>Bacteria</taxon>
        <taxon>Pseudomonadati</taxon>
        <taxon>Bacteroidota</taxon>
        <taxon>Cytophagia</taxon>
        <taxon>Cytophagales</taxon>
        <taxon>Cyclobacteriaceae</taxon>
        <taxon>Algoriphagus</taxon>
    </lineage>
</organism>
<evidence type="ECO:0000313" key="2">
    <source>
        <dbReference type="Proteomes" id="UP000664480"/>
    </source>
</evidence>
<keyword evidence="2" id="KW-1185">Reference proteome</keyword>
<dbReference type="RefSeq" id="WP_206587633.1">
    <property type="nucleotide sequence ID" value="NZ_JAFKCU010000003.1"/>
</dbReference>
<evidence type="ECO:0008006" key="3">
    <source>
        <dbReference type="Google" id="ProtNLM"/>
    </source>
</evidence>